<protein>
    <submittedName>
        <fullName evidence="8">Uncharacterized protein</fullName>
    </submittedName>
</protein>
<sequence length="607" mass="71228">MSTQDMRKLQSVLRSIETIEEKTNALYSQYTTSINDNLQPILIDDSNIHLQTFFQHLEQLLELDLKNRKSLLNNNNNKRNYWNFFALALKESKGLYDTVLYVLNSQEVKTSTGRGRLFLRFCLQNHRLGDVIQQSFMTLKVVNQCYIDECFWTTPTYMNRIIQALYQLNDLQFDLLTNSQYQLDVCWPTIESVESRPKALSDAASRMRNSSVSSFLSMNSIDSQSIISVVPDISNSISITPSIFRNCESSINDGSSAQSLSSVDEDPENTVLYWKQKCHQLEIQLQEIQTSNLVSSKDIDIQCSIIENKQRKNSEESSDKEFLNKLNHENEQLKNQLTILKEEITNLNFQLSSISMQRSTTTDKIKDYERDLTQYQTIIKDKDTRFNELQQKYDEQTNGVQSIKDEYSSHSNEKNQQIEVLENELEQSRKLLEDERILMEQQRQEHMKTQEQLEASLQERTLDFEEMKRRLVKAVREKAELFNSIHSYEIKLEEEQSRKWVADEDSSNCTKCNTVFGWTVRKHHCRHCQKIFCYYCSNNWMQSSKTNSPQYRICDYCNDKLLKESLMPNNIIHSDFLNNHEITDNVDLHFEVRPERLHPTADTESTS</sequence>
<dbReference type="Gene3D" id="3.30.40.10">
    <property type="entry name" value="Zinc/RING finger domain, C3HC4 (zinc finger)"/>
    <property type="match status" value="1"/>
</dbReference>
<dbReference type="GO" id="GO:0005764">
    <property type="term" value="C:lysosome"/>
    <property type="evidence" value="ECO:0007669"/>
    <property type="project" value="TreeGrafter"/>
</dbReference>
<feature type="domain" description="RUN" evidence="7">
    <location>
        <begin position="44"/>
        <end position="180"/>
    </location>
</feature>
<evidence type="ECO:0000313" key="8">
    <source>
        <dbReference type="EMBL" id="CAF1391700.1"/>
    </source>
</evidence>
<dbReference type="GO" id="GO:1901098">
    <property type="term" value="P:positive regulation of autophagosome maturation"/>
    <property type="evidence" value="ECO:0007669"/>
    <property type="project" value="TreeGrafter"/>
</dbReference>
<dbReference type="SUPFAM" id="SSF140741">
    <property type="entry name" value="RUN domain-like"/>
    <property type="match status" value="1"/>
</dbReference>
<dbReference type="InterPro" id="IPR037213">
    <property type="entry name" value="Run_dom_sf"/>
</dbReference>
<organism evidence="8 9">
    <name type="scientific">Adineta steineri</name>
    <dbReference type="NCBI Taxonomy" id="433720"/>
    <lineage>
        <taxon>Eukaryota</taxon>
        <taxon>Metazoa</taxon>
        <taxon>Spiralia</taxon>
        <taxon>Gnathifera</taxon>
        <taxon>Rotifera</taxon>
        <taxon>Eurotatoria</taxon>
        <taxon>Bdelloidea</taxon>
        <taxon>Adinetida</taxon>
        <taxon>Adinetidae</taxon>
        <taxon>Adineta</taxon>
    </lineage>
</organism>
<dbReference type="GO" id="GO:0005770">
    <property type="term" value="C:late endosome"/>
    <property type="evidence" value="ECO:0007669"/>
    <property type="project" value="TreeGrafter"/>
</dbReference>
<keyword evidence="1" id="KW-0479">Metal-binding</keyword>
<gene>
    <name evidence="8" type="ORF">JYZ213_LOCUS37247</name>
</gene>
<dbReference type="InterPro" id="IPR004012">
    <property type="entry name" value="Run_dom"/>
</dbReference>
<accession>A0A815K778</accession>
<keyword evidence="3" id="KW-0862">Zinc</keyword>
<dbReference type="Pfam" id="PF01363">
    <property type="entry name" value="FYVE"/>
    <property type="match status" value="1"/>
</dbReference>
<evidence type="ECO:0000256" key="4">
    <source>
        <dbReference type="PROSITE-ProRule" id="PRU00091"/>
    </source>
</evidence>
<keyword evidence="2 4" id="KW-0863">Zinc-finger</keyword>
<dbReference type="AlphaFoldDB" id="A0A815K778"/>
<feature type="coiled-coil region" evidence="5">
    <location>
        <begin position="386"/>
        <end position="459"/>
    </location>
</feature>
<evidence type="ECO:0000313" key="9">
    <source>
        <dbReference type="Proteomes" id="UP000663845"/>
    </source>
</evidence>
<dbReference type="Pfam" id="PF02759">
    <property type="entry name" value="RUN"/>
    <property type="match status" value="1"/>
</dbReference>
<evidence type="ECO:0000259" key="6">
    <source>
        <dbReference type="PROSITE" id="PS50178"/>
    </source>
</evidence>
<evidence type="ECO:0000256" key="3">
    <source>
        <dbReference type="ARBA" id="ARBA00022833"/>
    </source>
</evidence>
<dbReference type="PROSITE" id="PS50178">
    <property type="entry name" value="ZF_FYVE"/>
    <property type="match status" value="1"/>
</dbReference>
<reference evidence="8" key="1">
    <citation type="submission" date="2021-02" db="EMBL/GenBank/DDBJ databases">
        <authorList>
            <person name="Nowell W R."/>
        </authorList>
    </citation>
    <scope>NUCLEOTIDE SEQUENCE</scope>
</reference>
<dbReference type="InterPro" id="IPR013083">
    <property type="entry name" value="Znf_RING/FYVE/PHD"/>
</dbReference>
<proteinExistence type="predicted"/>
<dbReference type="InterPro" id="IPR000306">
    <property type="entry name" value="Znf_FYVE"/>
</dbReference>
<comment type="caution">
    <text evidence="8">The sequence shown here is derived from an EMBL/GenBank/DDBJ whole genome shotgun (WGS) entry which is preliminary data.</text>
</comment>
<evidence type="ECO:0000256" key="2">
    <source>
        <dbReference type="ARBA" id="ARBA00022771"/>
    </source>
</evidence>
<dbReference type="PANTHER" id="PTHR46753:SF2">
    <property type="entry name" value="FYVE AND COILED-COIL DOMAIN-CONTAINING PROTEIN 1"/>
    <property type="match status" value="1"/>
</dbReference>
<evidence type="ECO:0000259" key="7">
    <source>
        <dbReference type="PROSITE" id="PS50826"/>
    </source>
</evidence>
<dbReference type="SUPFAM" id="SSF57903">
    <property type="entry name" value="FYVE/PHD zinc finger"/>
    <property type="match status" value="1"/>
</dbReference>
<dbReference type="GO" id="GO:0005776">
    <property type="term" value="C:autophagosome"/>
    <property type="evidence" value="ECO:0007669"/>
    <property type="project" value="TreeGrafter"/>
</dbReference>
<dbReference type="Proteomes" id="UP000663845">
    <property type="component" value="Unassembled WGS sequence"/>
</dbReference>
<dbReference type="PROSITE" id="PS50826">
    <property type="entry name" value="RUN"/>
    <property type="match status" value="1"/>
</dbReference>
<dbReference type="GO" id="GO:0072383">
    <property type="term" value="P:plus-end-directed vesicle transport along microtubule"/>
    <property type="evidence" value="ECO:0007669"/>
    <property type="project" value="TreeGrafter"/>
</dbReference>
<dbReference type="SMART" id="SM00064">
    <property type="entry name" value="FYVE"/>
    <property type="match status" value="1"/>
</dbReference>
<dbReference type="GO" id="GO:0008270">
    <property type="term" value="F:zinc ion binding"/>
    <property type="evidence" value="ECO:0007669"/>
    <property type="project" value="UniProtKB-KW"/>
</dbReference>
<dbReference type="Gene3D" id="1.20.58.900">
    <property type="match status" value="1"/>
</dbReference>
<dbReference type="EMBL" id="CAJNOG010000977">
    <property type="protein sequence ID" value="CAF1391700.1"/>
    <property type="molecule type" value="Genomic_DNA"/>
</dbReference>
<name>A0A815K778_9BILA</name>
<dbReference type="InterPro" id="IPR011011">
    <property type="entry name" value="Znf_FYVE_PHD"/>
</dbReference>
<dbReference type="InterPro" id="IPR017455">
    <property type="entry name" value="Znf_FYVE-rel"/>
</dbReference>
<feature type="domain" description="FYVE-type" evidence="6">
    <location>
        <begin position="503"/>
        <end position="562"/>
    </location>
</feature>
<keyword evidence="5" id="KW-0175">Coiled coil</keyword>
<evidence type="ECO:0000256" key="1">
    <source>
        <dbReference type="ARBA" id="ARBA00022723"/>
    </source>
</evidence>
<feature type="coiled-coil region" evidence="5">
    <location>
        <begin position="323"/>
        <end position="350"/>
    </location>
</feature>
<evidence type="ECO:0000256" key="5">
    <source>
        <dbReference type="SAM" id="Coils"/>
    </source>
</evidence>
<dbReference type="PANTHER" id="PTHR46753">
    <property type="entry name" value="FYVE AND COILED-COIL DOMAIN-CONTAINING PROTEIN 1"/>
    <property type="match status" value="1"/>
</dbReference>